<sequence length="98" mass="10595">MPFVLLILGLLGSAMFGGLVLHTALAHDAHVLAELRQDNRELSQQEEQLREDVLRGEAPEALAEEAEQLGMEPGSTPRFIDPETGEIVDSVDSTVGSE</sequence>
<evidence type="ECO:0008006" key="4">
    <source>
        <dbReference type="Google" id="ProtNLM"/>
    </source>
</evidence>
<organism evidence="2 3">
    <name type="scientific">Lipingzhangella rawalii</name>
    <dbReference type="NCBI Taxonomy" id="2055835"/>
    <lineage>
        <taxon>Bacteria</taxon>
        <taxon>Bacillati</taxon>
        <taxon>Actinomycetota</taxon>
        <taxon>Actinomycetes</taxon>
        <taxon>Streptosporangiales</taxon>
        <taxon>Nocardiopsidaceae</taxon>
        <taxon>Lipingzhangella</taxon>
    </lineage>
</organism>
<feature type="region of interest" description="Disordered" evidence="1">
    <location>
        <begin position="66"/>
        <end position="98"/>
    </location>
</feature>
<evidence type="ECO:0000313" key="2">
    <source>
        <dbReference type="EMBL" id="MDS1269405.1"/>
    </source>
</evidence>
<keyword evidence="3" id="KW-1185">Reference proteome</keyword>
<proteinExistence type="predicted"/>
<reference evidence="3" key="1">
    <citation type="submission" date="2023-07" db="EMBL/GenBank/DDBJ databases">
        <title>Novel species in the genus Lipingzhangella isolated from Sambhar Salt Lake.</title>
        <authorList>
            <person name="Jiya N."/>
            <person name="Kajale S."/>
            <person name="Sharma A."/>
        </authorList>
    </citation>
    <scope>NUCLEOTIDE SEQUENCE [LARGE SCALE GENOMIC DNA]</scope>
    <source>
        <strain evidence="3">LS1_29</strain>
    </source>
</reference>
<accession>A0ABU2H3K7</accession>
<name>A0ABU2H3K7_9ACTN</name>
<dbReference type="RefSeq" id="WP_310910878.1">
    <property type="nucleotide sequence ID" value="NZ_JAVLVT010000001.1"/>
</dbReference>
<evidence type="ECO:0000256" key="1">
    <source>
        <dbReference type="SAM" id="MobiDB-lite"/>
    </source>
</evidence>
<evidence type="ECO:0000313" key="3">
    <source>
        <dbReference type="Proteomes" id="UP001250214"/>
    </source>
</evidence>
<protein>
    <recommendedName>
        <fullName evidence="4">Cell division protein FtsL</fullName>
    </recommendedName>
</protein>
<comment type="caution">
    <text evidence="2">The sequence shown here is derived from an EMBL/GenBank/DDBJ whole genome shotgun (WGS) entry which is preliminary data.</text>
</comment>
<dbReference type="EMBL" id="JAVLVT010000001">
    <property type="protein sequence ID" value="MDS1269405.1"/>
    <property type="molecule type" value="Genomic_DNA"/>
</dbReference>
<dbReference type="Proteomes" id="UP001250214">
    <property type="component" value="Unassembled WGS sequence"/>
</dbReference>
<gene>
    <name evidence="2" type="ORF">RIF23_03745</name>
</gene>